<keyword evidence="1" id="KW-0479">Metal-binding</keyword>
<feature type="coiled-coil region" evidence="5">
    <location>
        <begin position="10"/>
        <end position="37"/>
    </location>
</feature>
<evidence type="ECO:0000256" key="5">
    <source>
        <dbReference type="SAM" id="Coils"/>
    </source>
</evidence>
<dbReference type="RefSeq" id="WP_109719705.1">
    <property type="nucleotide sequence ID" value="NZ_QEQK01000005.1"/>
</dbReference>
<dbReference type="GO" id="GO:0008270">
    <property type="term" value="F:zinc ion binding"/>
    <property type="evidence" value="ECO:0007669"/>
    <property type="project" value="UniProtKB-KW"/>
</dbReference>
<dbReference type="Proteomes" id="UP000251800">
    <property type="component" value="Unassembled WGS sequence"/>
</dbReference>
<dbReference type="Gene3D" id="1.20.120.910">
    <property type="entry name" value="DksA, coiled-coil domain"/>
    <property type="match status" value="1"/>
</dbReference>
<dbReference type="PROSITE" id="PS51128">
    <property type="entry name" value="ZF_DKSA_2"/>
    <property type="match status" value="1"/>
</dbReference>
<evidence type="ECO:0000256" key="3">
    <source>
        <dbReference type="ARBA" id="ARBA00022833"/>
    </source>
</evidence>
<reference evidence="7 8" key="1">
    <citation type="submission" date="2018-05" db="EMBL/GenBank/DDBJ databases">
        <title>Abyssibacter profundi OUC007T gen. nov., sp. nov, a marine bacterium isolated from seawater of the Mariana Trench.</title>
        <authorList>
            <person name="Zhou S."/>
        </authorList>
    </citation>
    <scope>NUCLEOTIDE SEQUENCE [LARGE SCALE GENOMIC DNA]</scope>
    <source>
        <strain evidence="7 8">OUC007</strain>
    </source>
</reference>
<evidence type="ECO:0000259" key="6">
    <source>
        <dbReference type="Pfam" id="PF01258"/>
    </source>
</evidence>
<evidence type="ECO:0000313" key="8">
    <source>
        <dbReference type="Proteomes" id="UP000251800"/>
    </source>
</evidence>
<protein>
    <recommendedName>
        <fullName evidence="6">Zinc finger DksA/TraR C4-type domain-containing protein</fullName>
    </recommendedName>
</protein>
<organism evidence="7 8">
    <name type="scientific">Abyssibacter profundi</name>
    <dbReference type="NCBI Taxonomy" id="2182787"/>
    <lineage>
        <taxon>Bacteria</taxon>
        <taxon>Pseudomonadati</taxon>
        <taxon>Pseudomonadota</taxon>
        <taxon>Gammaproteobacteria</taxon>
        <taxon>Chromatiales</taxon>
        <taxon>Oceanococcaceae</taxon>
        <taxon>Abyssibacter</taxon>
    </lineage>
</organism>
<name>A0A363UM79_9GAMM</name>
<dbReference type="PANTHER" id="PTHR33823">
    <property type="entry name" value="RNA POLYMERASE-BINDING TRANSCRIPTION FACTOR DKSA-RELATED"/>
    <property type="match status" value="1"/>
</dbReference>
<keyword evidence="8" id="KW-1185">Reference proteome</keyword>
<evidence type="ECO:0000256" key="4">
    <source>
        <dbReference type="PROSITE-ProRule" id="PRU00510"/>
    </source>
</evidence>
<comment type="caution">
    <text evidence="7">The sequence shown here is derived from an EMBL/GenBank/DDBJ whole genome shotgun (WGS) entry which is preliminary data.</text>
</comment>
<evidence type="ECO:0000313" key="7">
    <source>
        <dbReference type="EMBL" id="PWN56510.1"/>
    </source>
</evidence>
<keyword evidence="5" id="KW-0175">Coiled coil</keyword>
<feature type="zinc finger region" description="dksA C4-type" evidence="4">
    <location>
        <begin position="85"/>
        <end position="109"/>
    </location>
</feature>
<proteinExistence type="predicted"/>
<dbReference type="Pfam" id="PF01258">
    <property type="entry name" value="zf-dskA_traR"/>
    <property type="match status" value="1"/>
</dbReference>
<dbReference type="SUPFAM" id="SSF57716">
    <property type="entry name" value="Glucocorticoid receptor-like (DNA-binding domain)"/>
    <property type="match status" value="1"/>
</dbReference>
<feature type="domain" description="Zinc finger DksA/TraR C4-type" evidence="6">
    <location>
        <begin position="81"/>
        <end position="111"/>
    </location>
</feature>
<evidence type="ECO:0000256" key="2">
    <source>
        <dbReference type="ARBA" id="ARBA00022771"/>
    </source>
</evidence>
<dbReference type="AlphaFoldDB" id="A0A363UM79"/>
<evidence type="ECO:0000256" key="1">
    <source>
        <dbReference type="ARBA" id="ARBA00022723"/>
    </source>
</evidence>
<sequence length="111" mass="12300">MTPDERERLRARLGERLTELDAELRAAKASARTVELDQSRQGRLSRMDALQAQAMNQAALQRLLNQQTAIRRALARIDQADFGRCVDCDQAIAAARLLAQPGATHCINCAE</sequence>
<dbReference type="EMBL" id="QEQK01000005">
    <property type="protein sequence ID" value="PWN56510.1"/>
    <property type="molecule type" value="Genomic_DNA"/>
</dbReference>
<dbReference type="OrthoDB" id="6064855at2"/>
<gene>
    <name evidence="7" type="ORF">DEH80_06675</name>
</gene>
<keyword evidence="2" id="KW-0863">Zinc-finger</keyword>
<keyword evidence="3" id="KW-0862">Zinc</keyword>
<accession>A0A363UM79</accession>
<dbReference type="InterPro" id="IPR000962">
    <property type="entry name" value="Znf_DskA_TraR"/>
</dbReference>